<organism evidence="1 2">
    <name type="scientific">Terrisporobacter hibernicus</name>
    <dbReference type="NCBI Taxonomy" id="2813371"/>
    <lineage>
        <taxon>Bacteria</taxon>
        <taxon>Bacillati</taxon>
        <taxon>Bacillota</taxon>
        <taxon>Clostridia</taxon>
        <taxon>Peptostreptococcales</taxon>
        <taxon>Peptostreptococcaceae</taxon>
        <taxon>Terrisporobacter</taxon>
    </lineage>
</organism>
<sequence>MSLEFDMKELTKKLSSLEKKVSKDITKKTLLAGAEPMEKSLISSAPKDTGELKENIKSAKKIQNKKGRSTIDIGVTGDNREVVEKAYYNHYGARSKAPTYFMDDGFNKGIEPAREKMIEVLQKELK</sequence>
<evidence type="ECO:0000313" key="2">
    <source>
        <dbReference type="Proteomes" id="UP001198983"/>
    </source>
</evidence>
<dbReference type="Proteomes" id="UP001198983">
    <property type="component" value="Chromosome"/>
</dbReference>
<proteinExistence type="predicted"/>
<dbReference type="InterPro" id="IPR010064">
    <property type="entry name" value="HK97-gp10_tail"/>
</dbReference>
<dbReference type="Pfam" id="PF04883">
    <property type="entry name" value="HK97-gp10_like"/>
    <property type="match status" value="1"/>
</dbReference>
<dbReference type="KEGG" id="tem:JW646_02315"/>
<protein>
    <submittedName>
        <fullName evidence="1">HK97 gp10 family phage protein</fullName>
    </submittedName>
</protein>
<dbReference type="AlphaFoldDB" id="A0AAX2ZG73"/>
<name>A0AAX2ZG73_9FIRM</name>
<dbReference type="RefSeq" id="WP_228416441.1">
    <property type="nucleotide sequence ID" value="NZ_CP081135.1"/>
</dbReference>
<evidence type="ECO:0000313" key="1">
    <source>
        <dbReference type="EMBL" id="UEL48309.1"/>
    </source>
</evidence>
<keyword evidence="2" id="KW-1185">Reference proteome</keyword>
<gene>
    <name evidence="1" type="ORF">JW646_02315</name>
</gene>
<reference evidence="1 2" key="1">
    <citation type="journal article" date="2023" name="Int. J. Syst. Evol. Microbiol.">
        <title>Terrisporobacter hibernicus sp. nov., isolated from bovine faeces in Northern Ireland.</title>
        <authorList>
            <person name="Mitchell M."/>
            <person name="Nguyen S.V."/>
            <person name="Connor M."/>
            <person name="Fairley D.J."/>
            <person name="Donoghue O."/>
            <person name="Marshall H."/>
            <person name="Koolman L."/>
            <person name="McMullan G."/>
            <person name="Schaffer K.E."/>
            <person name="McGrath J.W."/>
            <person name="Fanning S."/>
        </authorList>
    </citation>
    <scope>NUCLEOTIDE SEQUENCE [LARGE SCALE GENOMIC DNA]</scope>
    <source>
        <strain evidence="1 2">MCA3</strain>
    </source>
</reference>
<dbReference type="NCBIfam" id="TIGR01725">
    <property type="entry name" value="phge_HK97_gp10"/>
    <property type="match status" value="1"/>
</dbReference>
<dbReference type="EMBL" id="CP081135">
    <property type="protein sequence ID" value="UEL48309.1"/>
    <property type="molecule type" value="Genomic_DNA"/>
</dbReference>
<accession>A0AAX2ZG73</accession>